<dbReference type="PANTHER" id="PTHR24252">
    <property type="entry name" value="ACROSIN-RELATED"/>
    <property type="match status" value="1"/>
</dbReference>
<dbReference type="AlphaFoldDB" id="A0A9P0TQR9"/>
<dbReference type="PRINTS" id="PR00722">
    <property type="entry name" value="CHYMOTRYPSIN"/>
</dbReference>
<organism evidence="4 5">
    <name type="scientific">Pieris brassicae</name>
    <name type="common">White butterfly</name>
    <name type="synonym">Large white butterfly</name>
    <dbReference type="NCBI Taxonomy" id="7116"/>
    <lineage>
        <taxon>Eukaryota</taxon>
        <taxon>Metazoa</taxon>
        <taxon>Ecdysozoa</taxon>
        <taxon>Arthropoda</taxon>
        <taxon>Hexapoda</taxon>
        <taxon>Insecta</taxon>
        <taxon>Pterygota</taxon>
        <taxon>Neoptera</taxon>
        <taxon>Endopterygota</taxon>
        <taxon>Lepidoptera</taxon>
        <taxon>Glossata</taxon>
        <taxon>Ditrysia</taxon>
        <taxon>Papilionoidea</taxon>
        <taxon>Pieridae</taxon>
        <taxon>Pierinae</taxon>
        <taxon>Pieris</taxon>
    </lineage>
</organism>
<dbReference type="PANTHER" id="PTHR24252:SF7">
    <property type="entry name" value="HYALIN"/>
    <property type="match status" value="1"/>
</dbReference>
<dbReference type="CDD" id="cd00190">
    <property type="entry name" value="Tryp_SPc"/>
    <property type="match status" value="1"/>
</dbReference>
<dbReference type="InterPro" id="IPR009003">
    <property type="entry name" value="Peptidase_S1_PA"/>
</dbReference>
<dbReference type="PROSITE" id="PS50240">
    <property type="entry name" value="TRYPSIN_DOM"/>
    <property type="match status" value="1"/>
</dbReference>
<dbReference type="SUPFAM" id="SSF50494">
    <property type="entry name" value="Trypsin-like serine proteases"/>
    <property type="match status" value="1"/>
</dbReference>
<dbReference type="Proteomes" id="UP001152562">
    <property type="component" value="Unassembled WGS sequence"/>
</dbReference>
<dbReference type="GO" id="GO:0004252">
    <property type="term" value="F:serine-type endopeptidase activity"/>
    <property type="evidence" value="ECO:0007669"/>
    <property type="project" value="InterPro"/>
</dbReference>
<reference evidence="4" key="1">
    <citation type="submission" date="2022-05" db="EMBL/GenBank/DDBJ databases">
        <authorList>
            <person name="Okamura Y."/>
        </authorList>
    </citation>
    <scope>NUCLEOTIDE SEQUENCE</scope>
</reference>
<keyword evidence="2" id="KW-0732">Signal</keyword>
<dbReference type="InterPro" id="IPR001254">
    <property type="entry name" value="Trypsin_dom"/>
</dbReference>
<evidence type="ECO:0000256" key="1">
    <source>
        <dbReference type="ARBA" id="ARBA00023157"/>
    </source>
</evidence>
<sequence>MKSLVVLAGLLALVSSEPILKTSAYNYHANIGIPKAEKLAQIESAIDFDGARIVGGEDSVLGRTPHLGGIIISLTNGKSSVCGSSLLSNTKAVTSAHCWWDGTNQARRFTIVFGSVTLFSGGVRVNTEDVLVHPLWNPSNVDSDVAIATIMHVNYNDYVKPIALYSGDALHVGTWAWTAGYGTTSDSQTSISQTTSQKHVSLRVISNAECRRTFRFIADTVICVTTQKTASTCAGDSGGPLDIGEGDERTLIGINSFTHTEGCQHGHPVAFSRVSSFYAWINSRLSI</sequence>
<dbReference type="InterPro" id="IPR001314">
    <property type="entry name" value="Peptidase_S1A"/>
</dbReference>
<feature type="signal peptide" evidence="2">
    <location>
        <begin position="1"/>
        <end position="16"/>
    </location>
</feature>
<protein>
    <recommendedName>
        <fullName evidence="3">Peptidase S1 domain-containing protein</fullName>
    </recommendedName>
</protein>
<evidence type="ECO:0000313" key="5">
    <source>
        <dbReference type="Proteomes" id="UP001152562"/>
    </source>
</evidence>
<proteinExistence type="predicted"/>
<dbReference type="EMBL" id="CALOZG010000018">
    <property type="protein sequence ID" value="CAH4031679.1"/>
    <property type="molecule type" value="Genomic_DNA"/>
</dbReference>
<comment type="caution">
    <text evidence="4">The sequence shown here is derived from an EMBL/GenBank/DDBJ whole genome shotgun (WGS) entry which is preliminary data.</text>
</comment>
<dbReference type="SMART" id="SM00020">
    <property type="entry name" value="Tryp_SPc"/>
    <property type="match status" value="1"/>
</dbReference>
<keyword evidence="1" id="KW-1015">Disulfide bond</keyword>
<evidence type="ECO:0000313" key="4">
    <source>
        <dbReference type="EMBL" id="CAH4031679.1"/>
    </source>
</evidence>
<dbReference type="Pfam" id="PF00089">
    <property type="entry name" value="Trypsin"/>
    <property type="match status" value="1"/>
</dbReference>
<accession>A0A9P0TQR9</accession>
<feature type="domain" description="Peptidase S1" evidence="3">
    <location>
        <begin position="53"/>
        <end position="286"/>
    </location>
</feature>
<name>A0A9P0TQR9_PIEBR</name>
<keyword evidence="5" id="KW-1185">Reference proteome</keyword>
<dbReference type="Gene3D" id="2.40.10.10">
    <property type="entry name" value="Trypsin-like serine proteases"/>
    <property type="match status" value="1"/>
</dbReference>
<feature type="chain" id="PRO_5040114309" description="Peptidase S1 domain-containing protein" evidence="2">
    <location>
        <begin position="17"/>
        <end position="287"/>
    </location>
</feature>
<dbReference type="GO" id="GO:0006508">
    <property type="term" value="P:proteolysis"/>
    <property type="evidence" value="ECO:0007669"/>
    <property type="project" value="InterPro"/>
</dbReference>
<evidence type="ECO:0000256" key="2">
    <source>
        <dbReference type="SAM" id="SignalP"/>
    </source>
</evidence>
<gene>
    <name evidence="4" type="ORF">PIBRA_LOCUS8155</name>
</gene>
<dbReference type="InterPro" id="IPR043504">
    <property type="entry name" value="Peptidase_S1_PA_chymotrypsin"/>
</dbReference>
<evidence type="ECO:0000259" key="3">
    <source>
        <dbReference type="PROSITE" id="PS50240"/>
    </source>
</evidence>